<evidence type="ECO:0000256" key="1">
    <source>
        <dbReference type="ARBA" id="ARBA00005594"/>
    </source>
</evidence>
<feature type="domain" description="Methionyl/Leucyl tRNA synthetase" evidence="13">
    <location>
        <begin position="40"/>
        <end position="186"/>
    </location>
</feature>
<dbReference type="GO" id="GO:0005524">
    <property type="term" value="F:ATP binding"/>
    <property type="evidence" value="ECO:0007669"/>
    <property type="project" value="UniProtKB-UniRule"/>
</dbReference>
<feature type="domain" description="Methionyl/Valyl/Leucyl/Isoleucyl-tRNA synthetase anticodon-binding" evidence="12">
    <location>
        <begin position="653"/>
        <end position="764"/>
    </location>
</feature>
<evidence type="ECO:0000256" key="8">
    <source>
        <dbReference type="ARBA" id="ARBA00047469"/>
    </source>
</evidence>
<evidence type="ECO:0000256" key="5">
    <source>
        <dbReference type="ARBA" id="ARBA00022840"/>
    </source>
</evidence>
<dbReference type="SUPFAM" id="SSF47323">
    <property type="entry name" value="Anticodon-binding domain of a subclass of class I aminoacyl-tRNA synthetases"/>
    <property type="match status" value="1"/>
</dbReference>
<dbReference type="CDD" id="cd07958">
    <property type="entry name" value="Anticodon_Ia_Leu_BEm"/>
    <property type="match status" value="1"/>
</dbReference>
<dbReference type="PRINTS" id="PR00985">
    <property type="entry name" value="TRNASYNTHLEU"/>
</dbReference>
<keyword evidence="6 9" id="KW-0648">Protein biosynthesis</keyword>
<dbReference type="Pfam" id="PF08264">
    <property type="entry name" value="Anticodon_1"/>
    <property type="match status" value="1"/>
</dbReference>
<dbReference type="FunFam" id="3.40.50.620:FF:000077">
    <property type="entry name" value="Leucine--tRNA ligase"/>
    <property type="match status" value="1"/>
</dbReference>
<dbReference type="EC" id="6.1.1.4" evidence="9"/>
<dbReference type="Gene3D" id="3.40.50.620">
    <property type="entry name" value="HUPs"/>
    <property type="match status" value="2"/>
</dbReference>
<dbReference type="InterPro" id="IPR013155">
    <property type="entry name" value="M/V/L/I-tRNA-synth_anticd-bd"/>
</dbReference>
<evidence type="ECO:0000259" key="12">
    <source>
        <dbReference type="Pfam" id="PF08264"/>
    </source>
</evidence>
<feature type="short sequence motif" description="'KMSKS' region" evidence="9">
    <location>
        <begin position="581"/>
        <end position="585"/>
    </location>
</feature>
<keyword evidence="4 9" id="KW-0547">Nucleotide-binding</keyword>
<evidence type="ECO:0000259" key="11">
    <source>
        <dbReference type="Pfam" id="PF00133"/>
    </source>
</evidence>
<keyword evidence="7 9" id="KW-0030">Aminoacyl-tRNA synthetase</keyword>
<evidence type="ECO:0000256" key="10">
    <source>
        <dbReference type="RuleBase" id="RU363035"/>
    </source>
</evidence>
<comment type="caution">
    <text evidence="15">The sequence shown here is derived from an EMBL/GenBank/DDBJ whole genome shotgun (WGS) entry which is preliminary data.</text>
</comment>
<evidence type="ECO:0000256" key="3">
    <source>
        <dbReference type="ARBA" id="ARBA00022598"/>
    </source>
</evidence>
<comment type="caution">
    <text evidence="9">Lacks conserved residue(s) required for the propagation of feature annotation.</text>
</comment>
<dbReference type="InterPro" id="IPR001412">
    <property type="entry name" value="aa-tRNA-synth_I_CS"/>
</dbReference>
<dbReference type="PANTHER" id="PTHR43740:SF2">
    <property type="entry name" value="LEUCINE--TRNA LIGASE, MITOCHONDRIAL"/>
    <property type="match status" value="1"/>
</dbReference>
<keyword evidence="2 9" id="KW-0963">Cytoplasm</keyword>
<evidence type="ECO:0000256" key="4">
    <source>
        <dbReference type="ARBA" id="ARBA00022741"/>
    </source>
</evidence>
<dbReference type="Pfam" id="PF00133">
    <property type="entry name" value="tRNA-synt_1"/>
    <property type="match status" value="1"/>
</dbReference>
<dbReference type="Pfam" id="PF13603">
    <property type="entry name" value="tRNA-synt_1_2"/>
    <property type="match status" value="1"/>
</dbReference>
<dbReference type="AlphaFoldDB" id="A0A9D1S5F5"/>
<reference evidence="15" key="1">
    <citation type="submission" date="2020-10" db="EMBL/GenBank/DDBJ databases">
        <authorList>
            <person name="Gilroy R."/>
        </authorList>
    </citation>
    <scope>NUCLEOTIDE SEQUENCE</scope>
    <source>
        <strain evidence="15">ChiSjej4B22-9803</strain>
    </source>
</reference>
<keyword evidence="5 9" id="KW-0067">ATP-binding</keyword>
<keyword evidence="3 9" id="KW-0436">Ligase</keyword>
<dbReference type="NCBIfam" id="TIGR00396">
    <property type="entry name" value="leuS_bact"/>
    <property type="match status" value="1"/>
</dbReference>
<comment type="catalytic activity">
    <reaction evidence="8 9">
        <text>tRNA(Leu) + L-leucine + ATP = L-leucyl-tRNA(Leu) + AMP + diphosphate</text>
        <dbReference type="Rhea" id="RHEA:11688"/>
        <dbReference type="Rhea" id="RHEA-COMP:9613"/>
        <dbReference type="Rhea" id="RHEA-COMP:9622"/>
        <dbReference type="ChEBI" id="CHEBI:30616"/>
        <dbReference type="ChEBI" id="CHEBI:33019"/>
        <dbReference type="ChEBI" id="CHEBI:57427"/>
        <dbReference type="ChEBI" id="CHEBI:78442"/>
        <dbReference type="ChEBI" id="CHEBI:78494"/>
        <dbReference type="ChEBI" id="CHEBI:456215"/>
        <dbReference type="EC" id="6.1.1.4"/>
    </reaction>
</comment>
<evidence type="ECO:0000256" key="6">
    <source>
        <dbReference type="ARBA" id="ARBA00022917"/>
    </source>
</evidence>
<dbReference type="Gene3D" id="3.10.20.590">
    <property type="match status" value="1"/>
</dbReference>
<dbReference type="PROSITE" id="PS00178">
    <property type="entry name" value="AA_TRNA_LIGASE_I"/>
    <property type="match status" value="1"/>
</dbReference>
<dbReference type="SUPFAM" id="SSF50677">
    <property type="entry name" value="ValRS/IleRS/LeuRS editing domain"/>
    <property type="match status" value="1"/>
</dbReference>
<dbReference type="GO" id="GO:0006429">
    <property type="term" value="P:leucyl-tRNA aminoacylation"/>
    <property type="evidence" value="ECO:0007669"/>
    <property type="project" value="UniProtKB-UniRule"/>
</dbReference>
<dbReference type="EMBL" id="DVND01000025">
    <property type="protein sequence ID" value="HIU47959.1"/>
    <property type="molecule type" value="Genomic_DNA"/>
</dbReference>
<name>A0A9D1S5F5_9FIRM</name>
<dbReference type="InterPro" id="IPR009080">
    <property type="entry name" value="tRNAsynth_Ia_anticodon-bd"/>
</dbReference>
<dbReference type="GO" id="GO:0005829">
    <property type="term" value="C:cytosol"/>
    <property type="evidence" value="ECO:0007669"/>
    <property type="project" value="TreeGrafter"/>
</dbReference>
<evidence type="ECO:0000256" key="9">
    <source>
        <dbReference type="HAMAP-Rule" id="MF_00049"/>
    </source>
</evidence>
<evidence type="ECO:0000313" key="16">
    <source>
        <dbReference type="Proteomes" id="UP000824111"/>
    </source>
</evidence>
<gene>
    <name evidence="9" type="primary">leuS</name>
    <name evidence="15" type="ORF">IAB04_01195</name>
</gene>
<dbReference type="FunFam" id="3.10.20.590:FF:000001">
    <property type="entry name" value="Leucine--tRNA ligase"/>
    <property type="match status" value="1"/>
</dbReference>
<feature type="binding site" evidence="9">
    <location>
        <position position="584"/>
    </location>
    <ligand>
        <name>ATP</name>
        <dbReference type="ChEBI" id="CHEBI:30616"/>
    </ligand>
</feature>
<reference evidence="15" key="2">
    <citation type="journal article" date="2021" name="PeerJ">
        <title>Extensive microbial diversity within the chicken gut microbiome revealed by metagenomics and culture.</title>
        <authorList>
            <person name="Gilroy R."/>
            <person name="Ravi A."/>
            <person name="Getino M."/>
            <person name="Pursley I."/>
            <person name="Horton D.L."/>
            <person name="Alikhan N.F."/>
            <person name="Baker D."/>
            <person name="Gharbi K."/>
            <person name="Hall N."/>
            <person name="Watson M."/>
            <person name="Adriaenssens E.M."/>
            <person name="Foster-Nyarko E."/>
            <person name="Jarju S."/>
            <person name="Secka A."/>
            <person name="Antonio M."/>
            <person name="Oren A."/>
            <person name="Chaudhuri R.R."/>
            <person name="La Ragione R."/>
            <person name="Hildebrand F."/>
            <person name="Pallen M.J."/>
        </authorList>
    </citation>
    <scope>NUCLEOTIDE SEQUENCE</scope>
    <source>
        <strain evidence="15">ChiSjej4B22-9803</strain>
    </source>
</reference>
<proteinExistence type="inferred from homology"/>
<feature type="domain" description="Aminoacyl-tRNA synthetase class Ia" evidence="11">
    <location>
        <begin position="417"/>
        <end position="607"/>
    </location>
</feature>
<evidence type="ECO:0000313" key="15">
    <source>
        <dbReference type="EMBL" id="HIU47959.1"/>
    </source>
</evidence>
<evidence type="ECO:0000256" key="7">
    <source>
        <dbReference type="ARBA" id="ARBA00023146"/>
    </source>
</evidence>
<dbReference type="Proteomes" id="UP000824111">
    <property type="component" value="Unassembled WGS sequence"/>
</dbReference>
<dbReference type="InterPro" id="IPR014729">
    <property type="entry name" value="Rossmann-like_a/b/a_fold"/>
</dbReference>
<evidence type="ECO:0000256" key="2">
    <source>
        <dbReference type="ARBA" id="ARBA00022490"/>
    </source>
</evidence>
<dbReference type="Gene3D" id="1.10.730.10">
    <property type="entry name" value="Isoleucyl-tRNA Synthetase, Domain 1"/>
    <property type="match status" value="1"/>
</dbReference>
<dbReference type="InterPro" id="IPR009008">
    <property type="entry name" value="Val/Leu/Ile-tRNA-synth_edit"/>
</dbReference>
<dbReference type="InterPro" id="IPR002300">
    <property type="entry name" value="aa-tRNA-synth_Ia"/>
</dbReference>
<dbReference type="InterPro" id="IPR002302">
    <property type="entry name" value="Leu-tRNA-ligase"/>
</dbReference>
<dbReference type="Pfam" id="PF09334">
    <property type="entry name" value="tRNA-synt_1g"/>
    <property type="match status" value="1"/>
</dbReference>
<dbReference type="PANTHER" id="PTHR43740">
    <property type="entry name" value="LEUCYL-TRNA SYNTHETASE"/>
    <property type="match status" value="1"/>
</dbReference>
<dbReference type="GO" id="GO:0004823">
    <property type="term" value="F:leucine-tRNA ligase activity"/>
    <property type="evidence" value="ECO:0007669"/>
    <property type="project" value="UniProtKB-UniRule"/>
</dbReference>
<comment type="subcellular location">
    <subcellularLocation>
        <location evidence="9">Cytoplasm</location>
    </subcellularLocation>
</comment>
<evidence type="ECO:0000259" key="13">
    <source>
        <dbReference type="Pfam" id="PF09334"/>
    </source>
</evidence>
<dbReference type="SUPFAM" id="SSF52374">
    <property type="entry name" value="Nucleotidylyl transferase"/>
    <property type="match status" value="1"/>
</dbReference>
<sequence length="803" mass="92287">MEHYNFKEIEKKWQKRWEEANCFHAENGSDKPKFYTLVEFPYPSGAGLHVGHPRSYTALDIIARKRRMEGYNVLYPIGWDAFGLPTENYAIKNNIHPKIVTKNNIDNFTRQLKMLGFSFDWDRAVNTTDPSYYKWTQWIFLKLFEHGLAYKQEMPINWCTGCKVGLSNEEVVNGVCERCGSEVVQKRKSQWMLKITDYAQRLIDDLDEVNYIEKVKTQQKNWIGRSEGAEVEFKLSTGDSMTVYTTRCDTLFGATYVVLSPEHQLVDRMKPEITNWDAVDAYRMQAAKKSEFERTELAKEKTGVQLEGVYAVNPVNGKQLPVWISDYVLVTYGTGAIMAVPAHDSRDWEFAKKFNLPIIEVVAGGEDVQKEAYTDVSEGNMVNSGFLDGLPVKEAIAKMLDYLEEKGIGKRKVNFKLRDWVFSRQRYWGEPIPLVYCEKCGWVPIPESELPLELPELETFEPGENGESPLAKAYDWIETTCPHCGGKAQRETDTMPQWAGSSWYFLRYIDPHNDEALASKEALDYWMPVDWYNGGMEHTTLHLLYSRFWHKFLYDIGVVPTKEPYMRRTSHGMILGENNEKMSKSRGNVINPDDVVNEFGADAFRCYEMFIGAFDQATPWSQQGLKGCYKFMERVWNLQDMIVEDDGYSAELEKNVHKTIKKVGEDYERMKFNTGIAALMSLVNDFYRIGRVTRGEFRTLITLLNPVAPHMTEELWEKYGTGGLLSISPWPQYDADKTVDDEIELAIQINGKVRDKILVSTELDRAQIEQAALEAEAVRKLTDGKTVVKVIVVPGKLVNIVVK</sequence>
<dbReference type="InterPro" id="IPR015413">
    <property type="entry name" value="Methionyl/Leucyl_tRNA_Synth"/>
</dbReference>
<organism evidence="15 16">
    <name type="scientific">Candidatus Avimonoglobus intestinipullorum</name>
    <dbReference type="NCBI Taxonomy" id="2840699"/>
    <lineage>
        <taxon>Bacteria</taxon>
        <taxon>Bacillati</taxon>
        <taxon>Bacillota</taxon>
        <taxon>Clostridia</taxon>
        <taxon>Eubacteriales</taxon>
        <taxon>Candidatus Avimonoglobus</taxon>
    </lineage>
</organism>
<dbReference type="CDD" id="cd00812">
    <property type="entry name" value="LeuRS_core"/>
    <property type="match status" value="1"/>
</dbReference>
<protein>
    <recommendedName>
        <fullName evidence="9">Leucine--tRNA ligase</fullName>
        <ecNumber evidence="9">6.1.1.4</ecNumber>
    </recommendedName>
    <alternativeName>
        <fullName evidence="9">Leucyl-tRNA synthetase</fullName>
        <shortName evidence="9">LeuRS</shortName>
    </alternativeName>
</protein>
<dbReference type="FunFam" id="1.10.730.10:FF:000002">
    <property type="entry name" value="Leucine--tRNA ligase"/>
    <property type="match status" value="1"/>
</dbReference>
<dbReference type="FunFam" id="3.40.50.620:FF:000056">
    <property type="entry name" value="Leucine--tRNA ligase"/>
    <property type="match status" value="1"/>
</dbReference>
<comment type="similarity">
    <text evidence="1 9 10">Belongs to the class-I aminoacyl-tRNA synthetase family.</text>
</comment>
<dbReference type="InterPro" id="IPR025709">
    <property type="entry name" value="Leu_tRNA-synth_edit"/>
</dbReference>
<dbReference type="GO" id="GO:0002161">
    <property type="term" value="F:aminoacyl-tRNA deacylase activity"/>
    <property type="evidence" value="ECO:0007669"/>
    <property type="project" value="InterPro"/>
</dbReference>
<evidence type="ECO:0000259" key="14">
    <source>
        <dbReference type="Pfam" id="PF13603"/>
    </source>
</evidence>
<feature type="domain" description="Leucyl-tRNA synthetase editing" evidence="14">
    <location>
        <begin position="220"/>
        <end position="403"/>
    </location>
</feature>
<accession>A0A9D1S5F5</accession>
<dbReference type="HAMAP" id="MF_00049_B">
    <property type="entry name" value="Leu_tRNA_synth_B"/>
    <property type="match status" value="1"/>
</dbReference>